<protein>
    <submittedName>
        <fullName evidence="2">Uncharacterized protein</fullName>
    </submittedName>
</protein>
<proteinExistence type="predicted"/>
<dbReference type="EMBL" id="JAWJWE010000036">
    <property type="protein sequence ID" value="KAK6629925.1"/>
    <property type="molecule type" value="Genomic_DNA"/>
</dbReference>
<gene>
    <name evidence="2" type="ORF">RUM43_003746</name>
</gene>
<name>A0AAN8NXA7_POLSC</name>
<accession>A0AAN8NXA7</accession>
<comment type="caution">
    <text evidence="2">The sequence shown here is derived from an EMBL/GenBank/DDBJ whole genome shotgun (WGS) entry which is preliminary data.</text>
</comment>
<organism evidence="2 3">
    <name type="scientific">Polyplax serrata</name>
    <name type="common">Common mouse louse</name>
    <dbReference type="NCBI Taxonomy" id="468196"/>
    <lineage>
        <taxon>Eukaryota</taxon>
        <taxon>Metazoa</taxon>
        <taxon>Ecdysozoa</taxon>
        <taxon>Arthropoda</taxon>
        <taxon>Hexapoda</taxon>
        <taxon>Insecta</taxon>
        <taxon>Pterygota</taxon>
        <taxon>Neoptera</taxon>
        <taxon>Paraneoptera</taxon>
        <taxon>Psocodea</taxon>
        <taxon>Troctomorpha</taxon>
        <taxon>Phthiraptera</taxon>
        <taxon>Anoplura</taxon>
        <taxon>Polyplacidae</taxon>
        <taxon>Polyplax</taxon>
    </lineage>
</organism>
<dbReference type="AlphaFoldDB" id="A0AAN8NXA7"/>
<feature type="region of interest" description="Disordered" evidence="1">
    <location>
        <begin position="15"/>
        <end position="77"/>
    </location>
</feature>
<sequence>MRSLYGKRRKVVGSEKLKVRKAKQTQLPTGKTKRRKDEFEEDEEKDKEEEAKGEEVEEEDNKRDELANIKGPHRAPLCSPHSTPTILVCCHFALSLSYRHVYLHLCFHFH</sequence>
<evidence type="ECO:0000313" key="3">
    <source>
        <dbReference type="Proteomes" id="UP001372834"/>
    </source>
</evidence>
<evidence type="ECO:0000256" key="1">
    <source>
        <dbReference type="SAM" id="MobiDB-lite"/>
    </source>
</evidence>
<evidence type="ECO:0000313" key="2">
    <source>
        <dbReference type="EMBL" id="KAK6629925.1"/>
    </source>
</evidence>
<dbReference type="Proteomes" id="UP001372834">
    <property type="component" value="Unassembled WGS sequence"/>
</dbReference>
<reference evidence="2 3" key="1">
    <citation type="submission" date="2023-10" db="EMBL/GenBank/DDBJ databases">
        <title>Genomes of two closely related lineages of the louse Polyplax serrata with different host specificities.</title>
        <authorList>
            <person name="Martinu J."/>
            <person name="Tarabai H."/>
            <person name="Stefka J."/>
            <person name="Hypsa V."/>
        </authorList>
    </citation>
    <scope>NUCLEOTIDE SEQUENCE [LARGE SCALE GENOMIC DNA]</scope>
    <source>
        <strain evidence="2">HR10_N</strain>
    </source>
</reference>
<feature type="compositionally biased region" description="Basic and acidic residues" evidence="1">
    <location>
        <begin position="48"/>
        <end position="67"/>
    </location>
</feature>